<evidence type="ECO:0000313" key="12">
    <source>
        <dbReference type="Proteomes" id="UP000005709"/>
    </source>
</evidence>
<sequence>MSKITLSKLYEMKKSGEKIVMITAYDALFAKIFDDEVDMVLVGDSLNMSFGGHSETLGASVEQMIYHARAVRRGLKRAYMVVDMPFCSCATPELALQNCAKVYESTGCDAVKIEGGAHMADTVALLNRNGIAVMSHIGLKPQFSRFMGGYKVSGRGEEGAREVLSDARTLTEAGAVLLLVEGTIRSVANQVALGTDVPVIGIGAGAGIDGQVLVWSDMCGFFTEFRPKFVKRYLDGAELVKGAVREYAREVKEGGFPIEEFEYKQ</sequence>
<evidence type="ECO:0000256" key="10">
    <source>
        <dbReference type="PIRSR" id="PIRSR000388-3"/>
    </source>
</evidence>
<feature type="binding site" evidence="7 9">
    <location>
        <position position="112"/>
    </location>
    <ligand>
        <name>3-methyl-2-oxobutanoate</name>
        <dbReference type="ChEBI" id="CHEBI:11851"/>
    </ligand>
</feature>
<evidence type="ECO:0000256" key="4">
    <source>
        <dbReference type="ARBA" id="ARBA00022655"/>
    </source>
</evidence>
<feature type="binding site" evidence="7 10">
    <location>
        <position position="44"/>
    </location>
    <ligand>
        <name>Mg(2+)</name>
        <dbReference type="ChEBI" id="CHEBI:18420"/>
    </ligand>
</feature>
<reference evidence="11 12" key="1">
    <citation type="submission" date="2009-07" db="EMBL/GenBank/DDBJ databases">
        <authorList>
            <person name="Madupu R."/>
            <person name="Sebastian Y."/>
            <person name="Durkin A.S."/>
            <person name="Torralba M."/>
            <person name="Methe B."/>
            <person name="Sutton G.G."/>
            <person name="Strausberg R.L."/>
            <person name="Nelson K.E."/>
        </authorList>
    </citation>
    <scope>NUCLEOTIDE SEQUENCE [LARGE SCALE GENOMIC DNA]</scope>
    <source>
        <strain evidence="11 12">RM3268</strain>
    </source>
</reference>
<dbReference type="OrthoDB" id="9781789at2"/>
<evidence type="ECO:0000256" key="8">
    <source>
        <dbReference type="PIRSR" id="PIRSR000388-1"/>
    </source>
</evidence>
<dbReference type="NCBIfam" id="NF001452">
    <property type="entry name" value="PRK00311.1"/>
    <property type="match status" value="1"/>
</dbReference>
<comment type="similarity">
    <text evidence="2 7">Belongs to the PanB family.</text>
</comment>
<dbReference type="GO" id="GO:0000287">
    <property type="term" value="F:magnesium ion binding"/>
    <property type="evidence" value="ECO:0007669"/>
    <property type="project" value="TreeGrafter"/>
</dbReference>
<dbReference type="InterPro" id="IPR040442">
    <property type="entry name" value="Pyrv_kinase-like_dom_sf"/>
</dbReference>
<dbReference type="GO" id="GO:0008168">
    <property type="term" value="F:methyltransferase activity"/>
    <property type="evidence" value="ECO:0007669"/>
    <property type="project" value="UniProtKB-KW"/>
</dbReference>
<dbReference type="InterPro" id="IPR015813">
    <property type="entry name" value="Pyrv/PenolPyrv_kinase-like_dom"/>
</dbReference>
<comment type="caution">
    <text evidence="11">The sequence shown here is derived from an EMBL/GenBank/DDBJ whole genome shotgun (WGS) entry which is preliminary data.</text>
</comment>
<accession>C8PE90</accession>
<evidence type="ECO:0000256" key="1">
    <source>
        <dbReference type="ARBA" id="ARBA00005033"/>
    </source>
</evidence>
<proteinExistence type="inferred from homology"/>
<dbReference type="PANTHER" id="PTHR20881">
    <property type="entry name" value="3-METHYL-2-OXOBUTANOATE HYDROXYMETHYLTRANSFERASE"/>
    <property type="match status" value="1"/>
</dbReference>
<evidence type="ECO:0000256" key="5">
    <source>
        <dbReference type="ARBA" id="ARBA00022679"/>
    </source>
</evidence>
<organism evidence="11 12">
    <name type="scientific">Campylobacter gracilis RM3268</name>
    <dbReference type="NCBI Taxonomy" id="553220"/>
    <lineage>
        <taxon>Bacteria</taxon>
        <taxon>Pseudomonadati</taxon>
        <taxon>Campylobacterota</taxon>
        <taxon>Epsilonproteobacteria</taxon>
        <taxon>Campylobacterales</taxon>
        <taxon>Campylobacteraceae</taxon>
        <taxon>Campylobacter</taxon>
    </lineage>
</organism>
<comment type="subcellular location">
    <subcellularLocation>
        <location evidence="7">Cytoplasm</location>
    </subcellularLocation>
</comment>
<comment type="cofactor">
    <cofactor evidence="7 10">
        <name>Mg(2+)</name>
        <dbReference type="ChEBI" id="CHEBI:18420"/>
    </cofactor>
    <text evidence="7 10">Binds 1 Mg(2+) ion per subunit.</text>
</comment>
<dbReference type="AlphaFoldDB" id="C8PE90"/>
<dbReference type="EC" id="2.1.2.11" evidence="7"/>
<dbReference type="RefSeq" id="WP_005869258.1">
    <property type="nucleotide sequence ID" value="NZ_ACYG01000005.1"/>
</dbReference>
<name>C8PE90_9BACT</name>
<feature type="binding site" evidence="7 10">
    <location>
        <position position="114"/>
    </location>
    <ligand>
        <name>Mg(2+)</name>
        <dbReference type="ChEBI" id="CHEBI:18420"/>
    </ligand>
</feature>
<keyword evidence="4 7" id="KW-0566">Pantothenate biosynthesis</keyword>
<feature type="binding site" evidence="7 9">
    <location>
        <begin position="44"/>
        <end position="45"/>
    </location>
    <ligand>
        <name>3-methyl-2-oxobutanoate</name>
        <dbReference type="ChEBI" id="CHEBI:11851"/>
    </ligand>
</feature>
<dbReference type="InterPro" id="IPR003700">
    <property type="entry name" value="Pantoate_hydroxy_MeTrfase"/>
</dbReference>
<dbReference type="CDD" id="cd06557">
    <property type="entry name" value="KPHMT-like"/>
    <property type="match status" value="1"/>
</dbReference>
<dbReference type="Proteomes" id="UP000005709">
    <property type="component" value="Unassembled WGS sequence"/>
</dbReference>
<dbReference type="eggNOG" id="COG0413">
    <property type="taxonomic scope" value="Bacteria"/>
</dbReference>
<gene>
    <name evidence="7 11" type="primary">panB</name>
    <name evidence="11" type="ORF">CAMGR0001_2440</name>
</gene>
<feature type="binding site" evidence="7 9">
    <location>
        <position position="83"/>
    </location>
    <ligand>
        <name>3-methyl-2-oxobutanoate</name>
        <dbReference type="ChEBI" id="CHEBI:11851"/>
    </ligand>
</feature>
<dbReference type="PANTHER" id="PTHR20881:SF0">
    <property type="entry name" value="3-METHYL-2-OXOBUTANOATE HYDROXYMETHYLTRANSFERASE"/>
    <property type="match status" value="1"/>
</dbReference>
<dbReference type="UniPathway" id="UPA00028">
    <property type="reaction ID" value="UER00003"/>
</dbReference>
<comment type="pathway">
    <text evidence="1 7">Cofactor biosynthesis; (R)-pantothenate biosynthesis; (R)-pantoate from 3-methyl-2-oxobutanoate: step 1/2.</text>
</comment>
<dbReference type="NCBIfam" id="TIGR00222">
    <property type="entry name" value="panB"/>
    <property type="match status" value="1"/>
</dbReference>
<keyword evidence="11" id="KW-0489">Methyltransferase</keyword>
<comment type="function">
    <text evidence="6 7">Catalyzes the reversible reaction in which hydroxymethyl group from 5,10-methylenetetrahydrofolate is transferred onto alpha-ketoisovalerate to form ketopantoate.</text>
</comment>
<evidence type="ECO:0000256" key="6">
    <source>
        <dbReference type="ARBA" id="ARBA00056497"/>
    </source>
</evidence>
<dbReference type="GO" id="GO:0003864">
    <property type="term" value="F:3-methyl-2-oxobutanoate hydroxymethyltransferase activity"/>
    <property type="evidence" value="ECO:0007669"/>
    <property type="project" value="UniProtKB-UniRule"/>
</dbReference>
<protein>
    <recommendedName>
        <fullName evidence="7">3-methyl-2-oxobutanoate hydroxymethyltransferase</fullName>
        <ecNumber evidence="7">2.1.2.11</ecNumber>
    </recommendedName>
    <alternativeName>
        <fullName evidence="7">Ketopantoate hydroxymethyltransferase</fullName>
        <shortName evidence="7">KPHMT</shortName>
    </alternativeName>
</protein>
<keyword evidence="5 7" id="KW-0808">Transferase</keyword>
<dbReference type="HAMAP" id="MF_00156">
    <property type="entry name" value="PanB"/>
    <property type="match status" value="1"/>
</dbReference>
<keyword evidence="12" id="KW-1185">Reference proteome</keyword>
<evidence type="ECO:0000256" key="2">
    <source>
        <dbReference type="ARBA" id="ARBA00008676"/>
    </source>
</evidence>
<feature type="active site" description="Proton acceptor" evidence="7 8">
    <location>
        <position position="181"/>
    </location>
</feature>
<keyword evidence="7 10" id="KW-0460">Magnesium</keyword>
<evidence type="ECO:0000256" key="3">
    <source>
        <dbReference type="ARBA" id="ARBA00011424"/>
    </source>
</evidence>
<dbReference type="STRING" id="824.CGRAC_1373"/>
<dbReference type="GO" id="GO:0032259">
    <property type="term" value="P:methylation"/>
    <property type="evidence" value="ECO:0007669"/>
    <property type="project" value="UniProtKB-KW"/>
</dbReference>
<keyword evidence="7 10" id="KW-0479">Metal-binding</keyword>
<dbReference type="GO" id="GO:0005737">
    <property type="term" value="C:cytoplasm"/>
    <property type="evidence" value="ECO:0007669"/>
    <property type="project" value="UniProtKB-SubCell"/>
</dbReference>
<dbReference type="Gene3D" id="3.20.20.60">
    <property type="entry name" value="Phosphoenolpyruvate-binding domains"/>
    <property type="match status" value="1"/>
</dbReference>
<comment type="subunit">
    <text evidence="3 7">Homodecamer; pentamer of dimers.</text>
</comment>
<comment type="catalytic activity">
    <reaction evidence="7">
        <text>(6R)-5,10-methylene-5,6,7,8-tetrahydrofolate + 3-methyl-2-oxobutanoate + H2O = 2-dehydropantoate + (6S)-5,6,7,8-tetrahydrofolate</text>
        <dbReference type="Rhea" id="RHEA:11824"/>
        <dbReference type="ChEBI" id="CHEBI:11561"/>
        <dbReference type="ChEBI" id="CHEBI:11851"/>
        <dbReference type="ChEBI" id="CHEBI:15377"/>
        <dbReference type="ChEBI" id="CHEBI:15636"/>
        <dbReference type="ChEBI" id="CHEBI:57453"/>
        <dbReference type="EC" id="2.1.2.11"/>
    </reaction>
</comment>
<dbReference type="Pfam" id="PF02548">
    <property type="entry name" value="Pantoate_transf"/>
    <property type="match status" value="1"/>
</dbReference>
<dbReference type="PIRSF" id="PIRSF000388">
    <property type="entry name" value="Pantoate_hydroxy_MeTrfase"/>
    <property type="match status" value="1"/>
</dbReference>
<evidence type="ECO:0000256" key="7">
    <source>
        <dbReference type="HAMAP-Rule" id="MF_00156"/>
    </source>
</evidence>
<dbReference type="SUPFAM" id="SSF51621">
    <property type="entry name" value="Phosphoenolpyruvate/pyruvate domain"/>
    <property type="match status" value="1"/>
</dbReference>
<evidence type="ECO:0000313" key="11">
    <source>
        <dbReference type="EMBL" id="EEV18963.1"/>
    </source>
</evidence>
<dbReference type="FunFam" id="3.20.20.60:FF:000003">
    <property type="entry name" value="3-methyl-2-oxobutanoate hydroxymethyltransferase"/>
    <property type="match status" value="1"/>
</dbReference>
<dbReference type="GO" id="GO:0015940">
    <property type="term" value="P:pantothenate biosynthetic process"/>
    <property type="evidence" value="ECO:0007669"/>
    <property type="project" value="UniProtKB-UniRule"/>
</dbReference>
<dbReference type="EMBL" id="ACYG01000005">
    <property type="protein sequence ID" value="EEV18963.1"/>
    <property type="molecule type" value="Genomic_DNA"/>
</dbReference>
<feature type="binding site" evidence="7 10">
    <location>
        <position position="83"/>
    </location>
    <ligand>
        <name>Mg(2+)</name>
        <dbReference type="ChEBI" id="CHEBI:18420"/>
    </ligand>
</feature>
<evidence type="ECO:0000256" key="9">
    <source>
        <dbReference type="PIRSR" id="PIRSR000388-2"/>
    </source>
</evidence>
<keyword evidence="7" id="KW-0963">Cytoplasm</keyword>